<dbReference type="PANTHER" id="PTHR32243">
    <property type="entry name" value="MALTOSE TRANSPORT SYSTEM PERMEASE-RELATED"/>
    <property type="match status" value="1"/>
</dbReference>
<sequence>MEKLKYFISNALKLDDSKEIRKQYYKKVGAKTPIVLLHYLFLFIMVAIVIYPILFVIGSAFTPGKYPDTQSWWPDNASWEHFSYLLSNPSKYPFVSWMLNTLFVALFTIILQVIFTLFSGYAYSRFNFRGKKHALILLLVIQMVPTVAALTASITLYDYFSRLFNPTNSEAVAKYVAYLFLAFAYAGGAIPWNTYLLKGYLDSIPRDLDEAAKIDGAGNFKILWKIIIPLAKPILAIQALWAFMAGFSEFILSGVILQAATSSVTDWTVPMGLRVLLMGGYYGESQETTYNAGSLMIAVPFVLLFMALNKQITSGLVQGGSKG</sequence>
<dbReference type="GO" id="GO:0015423">
    <property type="term" value="F:ABC-type maltose transporter activity"/>
    <property type="evidence" value="ECO:0007669"/>
    <property type="project" value="TreeGrafter"/>
</dbReference>
<feature type="transmembrane region" description="Helical" evidence="9">
    <location>
        <begin position="290"/>
        <end position="308"/>
    </location>
</feature>
<evidence type="ECO:0000256" key="4">
    <source>
        <dbReference type="ARBA" id="ARBA00022475"/>
    </source>
</evidence>
<keyword evidence="7 9" id="KW-1133">Transmembrane helix</keyword>
<evidence type="ECO:0000256" key="5">
    <source>
        <dbReference type="ARBA" id="ARBA00022597"/>
    </source>
</evidence>
<gene>
    <name evidence="11" type="primary">ganQ</name>
    <name evidence="11" type="ORF">SCLAR_v1c01360</name>
</gene>
<keyword evidence="3 9" id="KW-0813">Transport</keyword>
<organism evidence="11 12">
    <name type="scientific">Spiroplasma clarkii</name>
    <dbReference type="NCBI Taxonomy" id="2139"/>
    <lineage>
        <taxon>Bacteria</taxon>
        <taxon>Bacillati</taxon>
        <taxon>Mycoplasmatota</taxon>
        <taxon>Mollicutes</taxon>
        <taxon>Entomoplasmatales</taxon>
        <taxon>Spiroplasmataceae</taxon>
        <taxon>Spiroplasma</taxon>
    </lineage>
</organism>
<dbReference type="CDD" id="cd06261">
    <property type="entry name" value="TM_PBP2"/>
    <property type="match status" value="1"/>
</dbReference>
<evidence type="ECO:0000313" key="12">
    <source>
        <dbReference type="Proteomes" id="UP000231179"/>
    </source>
</evidence>
<dbReference type="Proteomes" id="UP000231179">
    <property type="component" value="Chromosome"/>
</dbReference>
<proteinExistence type="inferred from homology"/>
<reference evidence="11 12" key="1">
    <citation type="submission" date="2017-11" db="EMBL/GenBank/DDBJ databases">
        <title>Complete genome sequence of Spiroplasma clarkii CN-5 (DSM 19994).</title>
        <authorList>
            <person name="Tsai Y.-M."/>
            <person name="Chang A."/>
            <person name="Lo W.-S."/>
            <person name="Kuo C.-H."/>
        </authorList>
    </citation>
    <scope>NUCLEOTIDE SEQUENCE [LARGE SCALE GENOMIC DNA]</scope>
    <source>
        <strain evidence="11 12">CN-5</strain>
    </source>
</reference>
<evidence type="ECO:0000256" key="3">
    <source>
        <dbReference type="ARBA" id="ARBA00022448"/>
    </source>
</evidence>
<dbReference type="Gene3D" id="1.10.3720.10">
    <property type="entry name" value="MetI-like"/>
    <property type="match status" value="1"/>
</dbReference>
<dbReference type="GO" id="GO:0042956">
    <property type="term" value="P:maltodextrin transmembrane transport"/>
    <property type="evidence" value="ECO:0007669"/>
    <property type="project" value="TreeGrafter"/>
</dbReference>
<feature type="domain" description="ABC transmembrane type-1" evidence="10">
    <location>
        <begin position="98"/>
        <end position="308"/>
    </location>
</feature>
<comment type="similarity">
    <text evidence="2">Belongs to the binding-protein-dependent transport system permease family. MalFG subfamily.</text>
</comment>
<keyword evidence="4" id="KW-1003">Cell membrane</keyword>
<dbReference type="EMBL" id="CP024870">
    <property type="protein sequence ID" value="ATX70467.1"/>
    <property type="molecule type" value="Genomic_DNA"/>
</dbReference>
<evidence type="ECO:0000256" key="6">
    <source>
        <dbReference type="ARBA" id="ARBA00022692"/>
    </source>
</evidence>
<dbReference type="InterPro" id="IPR050901">
    <property type="entry name" value="BP-dep_ABC_trans_perm"/>
</dbReference>
<feature type="transmembrane region" description="Helical" evidence="9">
    <location>
        <begin position="135"/>
        <end position="157"/>
    </location>
</feature>
<keyword evidence="12" id="KW-1185">Reference proteome</keyword>
<dbReference type="PROSITE" id="PS50928">
    <property type="entry name" value="ABC_TM1"/>
    <property type="match status" value="1"/>
</dbReference>
<evidence type="ECO:0000256" key="8">
    <source>
        <dbReference type="ARBA" id="ARBA00023136"/>
    </source>
</evidence>
<dbReference type="SUPFAM" id="SSF161098">
    <property type="entry name" value="MetI-like"/>
    <property type="match status" value="1"/>
</dbReference>
<dbReference type="RefSeq" id="WP_100254034.1">
    <property type="nucleotide sequence ID" value="NZ_CP024870.1"/>
</dbReference>
<evidence type="ECO:0000256" key="9">
    <source>
        <dbReference type="RuleBase" id="RU363032"/>
    </source>
</evidence>
<comment type="subcellular location">
    <subcellularLocation>
        <location evidence="1 9">Cell membrane</location>
        <topology evidence="1 9">Multi-pass membrane protein</topology>
    </subcellularLocation>
</comment>
<feature type="transmembrane region" description="Helical" evidence="9">
    <location>
        <begin position="222"/>
        <end position="244"/>
    </location>
</feature>
<evidence type="ECO:0000256" key="7">
    <source>
        <dbReference type="ARBA" id="ARBA00022989"/>
    </source>
</evidence>
<keyword evidence="6 9" id="KW-0812">Transmembrane</keyword>
<feature type="transmembrane region" description="Helical" evidence="9">
    <location>
        <begin position="250"/>
        <end position="269"/>
    </location>
</feature>
<keyword evidence="5" id="KW-0762">Sugar transport</keyword>
<dbReference type="PANTHER" id="PTHR32243:SF50">
    <property type="entry name" value="MALTOSE_MALTODEXTRIN TRANSPORT SYSTEM PERMEASE PROTEIN MALG"/>
    <property type="match status" value="1"/>
</dbReference>
<accession>A0A2K8KFJ3</accession>
<evidence type="ECO:0000256" key="1">
    <source>
        <dbReference type="ARBA" id="ARBA00004651"/>
    </source>
</evidence>
<evidence type="ECO:0000256" key="2">
    <source>
        <dbReference type="ARBA" id="ARBA00009047"/>
    </source>
</evidence>
<dbReference type="AlphaFoldDB" id="A0A2K8KFJ3"/>
<protein>
    <submittedName>
        <fullName evidence="11">Arabinogalactan oligomer / maltooligosaccharide transport system permease protein</fullName>
    </submittedName>
</protein>
<evidence type="ECO:0000259" key="10">
    <source>
        <dbReference type="PROSITE" id="PS50928"/>
    </source>
</evidence>
<name>A0A2K8KFJ3_9MOLU</name>
<dbReference type="Pfam" id="PF00528">
    <property type="entry name" value="BPD_transp_1"/>
    <property type="match status" value="1"/>
</dbReference>
<feature type="transmembrane region" description="Helical" evidence="9">
    <location>
        <begin position="177"/>
        <end position="201"/>
    </location>
</feature>
<feature type="transmembrane region" description="Helical" evidence="9">
    <location>
        <begin position="94"/>
        <end position="123"/>
    </location>
</feature>
<keyword evidence="8 9" id="KW-0472">Membrane</keyword>
<dbReference type="InterPro" id="IPR000515">
    <property type="entry name" value="MetI-like"/>
</dbReference>
<dbReference type="GO" id="GO:0005886">
    <property type="term" value="C:plasma membrane"/>
    <property type="evidence" value="ECO:0007669"/>
    <property type="project" value="UniProtKB-SubCell"/>
</dbReference>
<feature type="transmembrane region" description="Helical" evidence="9">
    <location>
        <begin position="36"/>
        <end position="61"/>
    </location>
</feature>
<evidence type="ECO:0000313" key="11">
    <source>
        <dbReference type="EMBL" id="ATX70467.1"/>
    </source>
</evidence>
<dbReference type="InterPro" id="IPR035906">
    <property type="entry name" value="MetI-like_sf"/>
</dbReference>